<sequence>MTESQRSSRKALALAFGSAIVLAAGTVAYLSVSSMSDPTHVGMLRTHEDHGRRLAFHGWGVDQVPEFEAMESMRKKEKKDKKGKGKSTMKAEEHVPEYEAMESMRKKEKKDKKGKGKSAMEALAMPGEMQYRSEMEAQDMPAEFKRSSKSSKTSAELKGMRDVVGAAAGGK</sequence>
<feature type="compositionally biased region" description="Basic residues" evidence="1">
    <location>
        <begin position="106"/>
        <end position="116"/>
    </location>
</feature>
<reference evidence="2" key="1">
    <citation type="submission" date="2019-03" db="EMBL/GenBank/DDBJ databases">
        <title>Long read genome sequence of the mycoparasitic Pythium oligandrum ATCC 38472 isolated from sugarbeet rhizosphere.</title>
        <authorList>
            <person name="Gaulin E."/>
        </authorList>
    </citation>
    <scope>NUCLEOTIDE SEQUENCE</scope>
    <source>
        <strain evidence="2">ATCC 38472_TT</strain>
    </source>
</reference>
<feature type="compositionally biased region" description="Basic residues" evidence="1">
    <location>
        <begin position="75"/>
        <end position="87"/>
    </location>
</feature>
<evidence type="ECO:0000313" key="3">
    <source>
        <dbReference type="Proteomes" id="UP000794436"/>
    </source>
</evidence>
<comment type="caution">
    <text evidence="2">The sequence shown here is derived from an EMBL/GenBank/DDBJ whole genome shotgun (WGS) entry which is preliminary data.</text>
</comment>
<evidence type="ECO:0000256" key="1">
    <source>
        <dbReference type="SAM" id="MobiDB-lite"/>
    </source>
</evidence>
<gene>
    <name evidence="2" type="ORF">Poli38472_002008</name>
</gene>
<organism evidence="2 3">
    <name type="scientific">Pythium oligandrum</name>
    <name type="common">Mycoparasitic fungus</name>
    <dbReference type="NCBI Taxonomy" id="41045"/>
    <lineage>
        <taxon>Eukaryota</taxon>
        <taxon>Sar</taxon>
        <taxon>Stramenopiles</taxon>
        <taxon>Oomycota</taxon>
        <taxon>Peronosporomycetes</taxon>
        <taxon>Pythiales</taxon>
        <taxon>Pythiaceae</taxon>
        <taxon>Pythium</taxon>
    </lineage>
</organism>
<dbReference type="AlphaFoldDB" id="A0A8K1CVU4"/>
<feature type="compositionally biased region" description="Basic and acidic residues" evidence="1">
    <location>
        <begin position="89"/>
        <end position="105"/>
    </location>
</feature>
<accession>A0A8K1CVU4</accession>
<proteinExistence type="predicted"/>
<keyword evidence="3" id="KW-1185">Reference proteome</keyword>
<dbReference type="EMBL" id="SPLM01000001">
    <property type="protein sequence ID" value="TMW69852.1"/>
    <property type="molecule type" value="Genomic_DNA"/>
</dbReference>
<feature type="region of interest" description="Disordered" evidence="1">
    <location>
        <begin position="70"/>
        <end position="171"/>
    </location>
</feature>
<protein>
    <submittedName>
        <fullName evidence="2">Uncharacterized protein</fullName>
    </submittedName>
</protein>
<dbReference type="Proteomes" id="UP000794436">
    <property type="component" value="Unassembled WGS sequence"/>
</dbReference>
<name>A0A8K1CVU4_PYTOL</name>
<evidence type="ECO:0000313" key="2">
    <source>
        <dbReference type="EMBL" id="TMW69852.1"/>
    </source>
</evidence>